<dbReference type="PANTHER" id="PTHR34135:SF2">
    <property type="entry name" value="LYSOZYME"/>
    <property type="match status" value="1"/>
</dbReference>
<dbReference type="Proteomes" id="UP000051581">
    <property type="component" value="Unassembled WGS sequence"/>
</dbReference>
<dbReference type="SUPFAM" id="SSF51445">
    <property type="entry name" value="(Trans)glycosidases"/>
    <property type="match status" value="1"/>
</dbReference>
<dbReference type="InterPro" id="IPR002053">
    <property type="entry name" value="Glyco_hydro_25"/>
</dbReference>
<accession>A0A0R1L2Z9</accession>
<evidence type="ECO:0000313" key="5">
    <source>
        <dbReference type="Proteomes" id="UP000051581"/>
    </source>
</evidence>
<dbReference type="EMBL" id="AZEA01000001">
    <property type="protein sequence ID" value="KRK90124.1"/>
    <property type="molecule type" value="Genomic_DNA"/>
</dbReference>
<evidence type="ECO:0000256" key="2">
    <source>
        <dbReference type="ARBA" id="ARBA00022801"/>
    </source>
</evidence>
<keyword evidence="2 4" id="KW-0378">Hydrolase</keyword>
<reference evidence="4 5" key="1">
    <citation type="journal article" date="2015" name="Genome Announc.">
        <title>Expanding the biotechnology potential of lactobacilli through comparative genomics of 213 strains and associated genera.</title>
        <authorList>
            <person name="Sun Z."/>
            <person name="Harris H.M."/>
            <person name="McCann A."/>
            <person name="Guo C."/>
            <person name="Argimon S."/>
            <person name="Zhang W."/>
            <person name="Yang X."/>
            <person name="Jeffery I.B."/>
            <person name="Cooney J.C."/>
            <person name="Kagawa T.F."/>
            <person name="Liu W."/>
            <person name="Song Y."/>
            <person name="Salvetti E."/>
            <person name="Wrobel A."/>
            <person name="Rasinkangas P."/>
            <person name="Parkhill J."/>
            <person name="Rea M.C."/>
            <person name="O'Sullivan O."/>
            <person name="Ritari J."/>
            <person name="Douillard F.P."/>
            <person name="Paul Ross R."/>
            <person name="Yang R."/>
            <person name="Briner A.E."/>
            <person name="Felis G.E."/>
            <person name="de Vos W.M."/>
            <person name="Barrangou R."/>
            <person name="Klaenhammer T.R."/>
            <person name="Caufield P.W."/>
            <person name="Cui Y."/>
            <person name="Zhang H."/>
            <person name="O'Toole P.W."/>
        </authorList>
    </citation>
    <scope>NUCLEOTIDE SEQUENCE [LARGE SCALE GENOMIC DNA]</scope>
    <source>
        <strain evidence="4 5">DSM 19904</strain>
    </source>
</reference>
<name>A0A0R1L2Z9_9LACO</name>
<gene>
    <name evidence="4" type="ORF">FD17_GL000366</name>
</gene>
<dbReference type="GO" id="GO:0016052">
    <property type="term" value="P:carbohydrate catabolic process"/>
    <property type="evidence" value="ECO:0007669"/>
    <property type="project" value="TreeGrafter"/>
</dbReference>
<comment type="caution">
    <text evidence="4">The sequence shown here is derived from an EMBL/GenBank/DDBJ whole genome shotgun (WGS) entry which is preliminary data.</text>
</comment>
<dbReference type="AlphaFoldDB" id="A0A0R1L2Z9"/>
<evidence type="ECO:0000256" key="1">
    <source>
        <dbReference type="ARBA" id="ARBA00010646"/>
    </source>
</evidence>
<dbReference type="PANTHER" id="PTHR34135">
    <property type="entry name" value="LYSOZYME"/>
    <property type="match status" value="1"/>
</dbReference>
<comment type="similarity">
    <text evidence="1">Belongs to the glycosyl hydrolase 25 family.</text>
</comment>
<dbReference type="GO" id="GO:0003796">
    <property type="term" value="F:lysozyme activity"/>
    <property type="evidence" value="ECO:0007669"/>
    <property type="project" value="InterPro"/>
</dbReference>
<dbReference type="Pfam" id="PF01183">
    <property type="entry name" value="Glyco_hydro_25"/>
    <property type="match status" value="1"/>
</dbReference>
<dbReference type="Gene3D" id="3.20.20.80">
    <property type="entry name" value="Glycosidases"/>
    <property type="match status" value="1"/>
</dbReference>
<dbReference type="GO" id="GO:0016998">
    <property type="term" value="P:cell wall macromolecule catabolic process"/>
    <property type="evidence" value="ECO:0007669"/>
    <property type="project" value="InterPro"/>
</dbReference>
<keyword evidence="3" id="KW-0326">Glycosidase</keyword>
<dbReference type="PATRIC" id="fig|1423808.3.peg.365"/>
<keyword evidence="5" id="KW-1185">Reference proteome</keyword>
<evidence type="ECO:0000256" key="3">
    <source>
        <dbReference type="ARBA" id="ARBA00023295"/>
    </source>
</evidence>
<dbReference type="SMART" id="SM00641">
    <property type="entry name" value="Glyco_25"/>
    <property type="match status" value="1"/>
</dbReference>
<dbReference type="GO" id="GO:0009253">
    <property type="term" value="P:peptidoglycan catabolic process"/>
    <property type="evidence" value="ECO:0007669"/>
    <property type="project" value="InterPro"/>
</dbReference>
<proteinExistence type="inferred from homology"/>
<evidence type="ECO:0000313" key="4">
    <source>
        <dbReference type="EMBL" id="KRK90124.1"/>
    </source>
</evidence>
<dbReference type="InterPro" id="IPR017853">
    <property type="entry name" value="GH"/>
</dbReference>
<protein>
    <submittedName>
        <fullName evidence="4">Glycoside hydrolase family protein</fullName>
    </submittedName>
</protein>
<dbReference type="PROSITE" id="PS51904">
    <property type="entry name" value="GLYCOSYL_HYDROL_F25_2"/>
    <property type="match status" value="1"/>
</dbReference>
<sequence>MMKMTKKVADLSAYQGSSEAYMRSLKSHGIDSIVAKLTEGTGYINPKAREQVANGFKVFGTVSVYHFFHGHGSSEAKYFLAWVKSFGLDKSTVLALDVEAQDLPWKTTAEVNAFLKELKANGFTNVITYGSGSWFAEKRIDRAKLIDKHIWVAAYGVSQPGIDNANAWQYTDNYNGLGVDASLDFDGSLSGSGIVIKPAKPEYYQMPGLYEVTQSVIHQFNDAEFKSKRHTRLIKGSRFYATPIKYGKIYRLSTPTGYYTANKDKVKFIFAVKAGDK</sequence>
<organism evidence="4 5">
    <name type="scientific">Lentilactobacillus sunkii DSM 19904</name>
    <dbReference type="NCBI Taxonomy" id="1423808"/>
    <lineage>
        <taxon>Bacteria</taxon>
        <taxon>Bacillati</taxon>
        <taxon>Bacillota</taxon>
        <taxon>Bacilli</taxon>
        <taxon>Lactobacillales</taxon>
        <taxon>Lactobacillaceae</taxon>
        <taxon>Lentilactobacillus</taxon>
    </lineage>
</organism>
<dbReference type="InterPro" id="IPR018077">
    <property type="entry name" value="Glyco_hydro_fam25_subgr"/>
</dbReference>